<evidence type="ECO:0000256" key="1">
    <source>
        <dbReference type="ARBA" id="ARBA00004141"/>
    </source>
</evidence>
<feature type="transmembrane region" description="Helical" evidence="6">
    <location>
        <begin position="162"/>
        <end position="183"/>
    </location>
</feature>
<dbReference type="GO" id="GO:0005886">
    <property type="term" value="C:plasma membrane"/>
    <property type="evidence" value="ECO:0007669"/>
    <property type="project" value="TreeGrafter"/>
</dbReference>
<feature type="transmembrane region" description="Helical" evidence="6">
    <location>
        <begin position="404"/>
        <end position="425"/>
    </location>
</feature>
<evidence type="ECO:0000313" key="7">
    <source>
        <dbReference type="EMBL" id="KEQ17251.1"/>
    </source>
</evidence>
<evidence type="ECO:0000256" key="4">
    <source>
        <dbReference type="ARBA" id="ARBA00023136"/>
    </source>
</evidence>
<name>A0A081NFM8_9GAMM</name>
<dbReference type="Pfam" id="PF01566">
    <property type="entry name" value="Nramp"/>
    <property type="match status" value="1"/>
</dbReference>
<dbReference type="GO" id="GO:0005384">
    <property type="term" value="F:manganese ion transmembrane transporter activity"/>
    <property type="evidence" value="ECO:0007669"/>
    <property type="project" value="TreeGrafter"/>
</dbReference>
<feature type="transmembrane region" description="Helical" evidence="6">
    <location>
        <begin position="195"/>
        <end position="218"/>
    </location>
</feature>
<evidence type="ECO:0000256" key="5">
    <source>
        <dbReference type="SAM" id="MobiDB-lite"/>
    </source>
</evidence>
<dbReference type="RefSeq" id="WP_034837317.1">
    <property type="nucleotide sequence ID" value="NZ_JOKH01000003.1"/>
</dbReference>
<keyword evidence="8" id="KW-1185">Reference proteome</keyword>
<evidence type="ECO:0000256" key="3">
    <source>
        <dbReference type="ARBA" id="ARBA00022989"/>
    </source>
</evidence>
<protein>
    <recommendedName>
        <fullName evidence="9">Divalent metal cation transporter</fullName>
    </recommendedName>
</protein>
<feature type="transmembrane region" description="Helical" evidence="6">
    <location>
        <begin position="97"/>
        <end position="124"/>
    </location>
</feature>
<organism evidence="7 8">
    <name type="scientific">Endozoicomonas numazuensis</name>
    <dbReference type="NCBI Taxonomy" id="1137799"/>
    <lineage>
        <taxon>Bacteria</taxon>
        <taxon>Pseudomonadati</taxon>
        <taxon>Pseudomonadota</taxon>
        <taxon>Gammaproteobacteria</taxon>
        <taxon>Oceanospirillales</taxon>
        <taxon>Endozoicomonadaceae</taxon>
        <taxon>Endozoicomonas</taxon>
    </lineage>
</organism>
<comment type="caution">
    <text evidence="7">The sequence shown here is derived from an EMBL/GenBank/DDBJ whole genome shotgun (WGS) entry which is preliminary data.</text>
</comment>
<keyword evidence="3 6" id="KW-1133">Transmembrane helix</keyword>
<dbReference type="GO" id="GO:0034755">
    <property type="term" value="P:iron ion transmembrane transport"/>
    <property type="evidence" value="ECO:0007669"/>
    <property type="project" value="TreeGrafter"/>
</dbReference>
<dbReference type="AlphaFoldDB" id="A0A081NFM8"/>
<evidence type="ECO:0000256" key="2">
    <source>
        <dbReference type="ARBA" id="ARBA00022692"/>
    </source>
</evidence>
<accession>A0A081NFM8</accession>
<evidence type="ECO:0000256" key="6">
    <source>
        <dbReference type="SAM" id="Phobius"/>
    </source>
</evidence>
<dbReference type="EMBL" id="JOKH01000003">
    <property type="protein sequence ID" value="KEQ17251.1"/>
    <property type="molecule type" value="Genomic_DNA"/>
</dbReference>
<dbReference type="STRING" id="1137799.GZ78_15605"/>
<feature type="transmembrane region" description="Helical" evidence="6">
    <location>
        <begin position="239"/>
        <end position="258"/>
    </location>
</feature>
<keyword evidence="4 6" id="KW-0472">Membrane</keyword>
<dbReference type="PANTHER" id="PTHR11706:SF3">
    <property type="entry name" value="METAL ION TRANSPORT PROTEIN"/>
    <property type="match status" value="1"/>
</dbReference>
<dbReference type="Proteomes" id="UP000028073">
    <property type="component" value="Unassembled WGS sequence"/>
</dbReference>
<feature type="transmembrane region" description="Helical" evidence="6">
    <location>
        <begin position="57"/>
        <end position="76"/>
    </location>
</feature>
<dbReference type="PANTHER" id="PTHR11706">
    <property type="entry name" value="SOLUTE CARRIER PROTEIN FAMILY 11 MEMBER"/>
    <property type="match status" value="1"/>
</dbReference>
<sequence>MSSDNLSFGGATADSADAGKSSKWSALGPGIMVAAAAIGGSHIVASTQAGAHYGWQLVGLVILVNFFKYPFFQFGARYTAATGESLMAGYGRLGKGWLSLFLVLNSFAGVVNIAALMGLTAALLTWVAPGVSSLVLVSSVAAISLMIILLGHYTWVDRVTKLIVVLLSVVTVLAALLAFGQGAVAPAGFVSPNPWTIASVGFLVALMGWMPAPIEVSAMNSVWSMSKKKERGHLSVKDALFDMNIGYVGTAILALFFLGMGATVLHGSGIEPAASGAAFTKQLVSMYSSSIGGWSSWLIIIAAICCIYSSTLTCIDGYSRTTYSAWLNLQQRDTDQTEKPLLILVVTGLALTVVLMFPGTMLSMLNFAMIAAFLTTPIFGWLNYRLISSEQVPEEHRPGKVLNFWAQLGMVFLFGFAGFFVWWQWLM</sequence>
<evidence type="ECO:0000313" key="8">
    <source>
        <dbReference type="Proteomes" id="UP000028073"/>
    </source>
</evidence>
<feature type="transmembrane region" description="Helical" evidence="6">
    <location>
        <begin position="364"/>
        <end position="384"/>
    </location>
</feature>
<dbReference type="Gene3D" id="1.20.1740.10">
    <property type="entry name" value="Amino acid/polyamine transporter I"/>
    <property type="match status" value="1"/>
</dbReference>
<comment type="subcellular location">
    <subcellularLocation>
        <location evidence="1">Membrane</location>
        <topology evidence="1">Multi-pass membrane protein</topology>
    </subcellularLocation>
</comment>
<keyword evidence="2 6" id="KW-0812">Transmembrane</keyword>
<gene>
    <name evidence="7" type="ORF">GZ78_15605</name>
</gene>
<dbReference type="OrthoDB" id="4858698at2"/>
<dbReference type="GO" id="GO:0015086">
    <property type="term" value="F:cadmium ion transmembrane transporter activity"/>
    <property type="evidence" value="ECO:0007669"/>
    <property type="project" value="TreeGrafter"/>
</dbReference>
<dbReference type="eggNOG" id="COG1914">
    <property type="taxonomic scope" value="Bacteria"/>
</dbReference>
<feature type="transmembrane region" description="Helical" evidence="6">
    <location>
        <begin position="130"/>
        <end position="150"/>
    </location>
</feature>
<reference evidence="7 8" key="1">
    <citation type="submission" date="2014-06" db="EMBL/GenBank/DDBJ databases">
        <title>Whole Genome Sequences of Three Symbiotic Endozoicomonas Bacteria.</title>
        <authorList>
            <person name="Neave M.J."/>
            <person name="Apprill A."/>
            <person name="Voolstra C.R."/>
        </authorList>
    </citation>
    <scope>NUCLEOTIDE SEQUENCE [LARGE SCALE GENOMIC DNA]</scope>
    <source>
        <strain evidence="7 8">DSM 25634</strain>
    </source>
</reference>
<evidence type="ECO:0008006" key="9">
    <source>
        <dbReference type="Google" id="ProtNLM"/>
    </source>
</evidence>
<feature type="transmembrane region" description="Helical" evidence="6">
    <location>
        <begin position="294"/>
        <end position="319"/>
    </location>
</feature>
<proteinExistence type="predicted"/>
<dbReference type="InterPro" id="IPR001046">
    <property type="entry name" value="NRAMP_fam"/>
</dbReference>
<feature type="transmembrane region" description="Helical" evidence="6">
    <location>
        <begin position="340"/>
        <end position="358"/>
    </location>
</feature>
<feature type="region of interest" description="Disordered" evidence="5">
    <location>
        <begin position="1"/>
        <end position="22"/>
    </location>
</feature>